<evidence type="ECO:0000313" key="13">
    <source>
        <dbReference type="Proteomes" id="UP000297014"/>
    </source>
</evidence>
<name>A0A094XFC0_ALKAL</name>
<feature type="region of interest" description="Disordered" evidence="7">
    <location>
        <begin position="261"/>
        <end position="290"/>
    </location>
</feature>
<dbReference type="OrthoDB" id="9813368at2"/>
<dbReference type="InterPro" id="IPR057309">
    <property type="entry name" value="PcsB_CC"/>
</dbReference>
<evidence type="ECO:0000313" key="10">
    <source>
        <dbReference type="EMBL" id="KGA97480.1"/>
    </source>
</evidence>
<sequence length="416" mass="45181">MRKQKHLILGTVFALGLTSLFAPTASANADLDRIKSERDTIQSEIAKQDEELTTLEKEIQQINEQIARVEQAIIDNQKMIDETEEDIAVTEAEIETLEEEIKVLEEQIEARFELLKQRAVTYHQNGGSNSNFLEVVFGSTSFSNFIDRVVAVTKIAEADNTMIESLEADQAKVEEARAEVATKLEELQDKKVELDGMKHHILEQQEQNEVLKAEVQDKVKLAKEERNSLQAKDSELASEAANIEARQNEVVDRSATVSLTSASTSTTSSDSSSSASASSSPAPVSSGNGSIQVAMDAGRKYIGNSVYVFGGGRSASDIAAGRFDCSAFVAWAMGQAGYSVPSSTDGLRYAGKQIAAGDRQPGDLVFFNTYKTDGHVGIYLGNNKFIGAQSSTGVAIADMSSGYWNNTFNGRVVRVH</sequence>
<evidence type="ECO:0000256" key="4">
    <source>
        <dbReference type="ARBA" id="ARBA00022801"/>
    </source>
</evidence>
<protein>
    <recommendedName>
        <fullName evidence="9">NlpC/P60 domain-containing protein</fullName>
    </recommendedName>
</protein>
<evidence type="ECO:0000256" key="8">
    <source>
        <dbReference type="SAM" id="SignalP"/>
    </source>
</evidence>
<gene>
    <name evidence="11" type="ORF">AJ85_13745</name>
    <name evidence="10" type="ORF">BALCAV_0209935</name>
</gene>
<feature type="coiled-coil region" evidence="6">
    <location>
        <begin position="31"/>
        <end position="114"/>
    </location>
</feature>
<keyword evidence="12" id="KW-1185">Reference proteome</keyword>
<dbReference type="AlphaFoldDB" id="A0A094XFC0"/>
<keyword evidence="6" id="KW-0175">Coiled coil</keyword>
<evidence type="ECO:0000256" key="2">
    <source>
        <dbReference type="ARBA" id="ARBA00022670"/>
    </source>
</evidence>
<organism evidence="10 12">
    <name type="scientific">Alkalihalobacillus alcalophilus ATCC 27647 = CGMCC 1.3604</name>
    <dbReference type="NCBI Taxonomy" id="1218173"/>
    <lineage>
        <taxon>Bacteria</taxon>
        <taxon>Bacillati</taxon>
        <taxon>Bacillota</taxon>
        <taxon>Bacilli</taxon>
        <taxon>Bacillales</taxon>
        <taxon>Bacillaceae</taxon>
        <taxon>Alkalihalobacillus</taxon>
    </lineage>
</organism>
<dbReference type="SUPFAM" id="SSF57997">
    <property type="entry name" value="Tropomyosin"/>
    <property type="match status" value="1"/>
</dbReference>
<dbReference type="PANTHER" id="PTHR47053:SF1">
    <property type="entry name" value="MUREIN DD-ENDOPEPTIDASE MEPH-RELATED"/>
    <property type="match status" value="1"/>
</dbReference>
<dbReference type="Gene3D" id="3.90.1720.10">
    <property type="entry name" value="endopeptidase domain like (from Nostoc punctiforme)"/>
    <property type="match status" value="1"/>
</dbReference>
<dbReference type="InterPro" id="IPR038765">
    <property type="entry name" value="Papain-like_cys_pep_sf"/>
</dbReference>
<evidence type="ECO:0000259" key="9">
    <source>
        <dbReference type="PROSITE" id="PS51935"/>
    </source>
</evidence>
<dbReference type="EMBL" id="ALPT02000028">
    <property type="protein sequence ID" value="KGA97480.1"/>
    <property type="molecule type" value="Genomic_DNA"/>
</dbReference>
<evidence type="ECO:0000256" key="6">
    <source>
        <dbReference type="SAM" id="Coils"/>
    </source>
</evidence>
<evidence type="ECO:0000256" key="7">
    <source>
        <dbReference type="SAM" id="MobiDB-lite"/>
    </source>
</evidence>
<keyword evidence="3 8" id="KW-0732">Signal</keyword>
<evidence type="ECO:0000313" key="11">
    <source>
        <dbReference type="EMBL" id="THG92234.1"/>
    </source>
</evidence>
<dbReference type="InterPro" id="IPR051202">
    <property type="entry name" value="Peptidase_C40"/>
</dbReference>
<dbReference type="Pfam" id="PF00877">
    <property type="entry name" value="NLPC_P60"/>
    <property type="match status" value="1"/>
</dbReference>
<dbReference type="PANTHER" id="PTHR47053">
    <property type="entry name" value="MUREIN DD-ENDOPEPTIDASE MEPH-RELATED"/>
    <property type="match status" value="1"/>
</dbReference>
<dbReference type="RefSeq" id="WP_003321914.1">
    <property type="nucleotide sequence ID" value="NZ_ALPT02000028.1"/>
</dbReference>
<comment type="similarity">
    <text evidence="1">Belongs to the peptidase C40 family.</text>
</comment>
<feature type="domain" description="NlpC/P60" evidence="9">
    <location>
        <begin position="288"/>
        <end position="415"/>
    </location>
</feature>
<evidence type="ECO:0000313" key="12">
    <source>
        <dbReference type="Proteomes" id="UP000002754"/>
    </source>
</evidence>
<dbReference type="EMBL" id="JALP01000009">
    <property type="protein sequence ID" value="THG92234.1"/>
    <property type="molecule type" value="Genomic_DNA"/>
</dbReference>
<dbReference type="Proteomes" id="UP000297014">
    <property type="component" value="Unassembled WGS sequence"/>
</dbReference>
<dbReference type="Gene3D" id="6.10.250.3150">
    <property type="match status" value="1"/>
</dbReference>
<evidence type="ECO:0000256" key="5">
    <source>
        <dbReference type="ARBA" id="ARBA00022807"/>
    </source>
</evidence>
<dbReference type="GO" id="GO:0006508">
    <property type="term" value="P:proteolysis"/>
    <property type="evidence" value="ECO:0007669"/>
    <property type="project" value="UniProtKB-KW"/>
</dbReference>
<accession>A0A094XFC0</accession>
<proteinExistence type="inferred from homology"/>
<dbReference type="Proteomes" id="UP000002754">
    <property type="component" value="Unassembled WGS sequence"/>
</dbReference>
<reference evidence="10 12" key="1">
    <citation type="journal article" date="2014" name="Genome Announc.">
        <title>Draft Genome Sequence of Bacillus alcalophilus AV1934, a Classic Alkaliphile Isolated from Human Feces in 1934.</title>
        <authorList>
            <person name="Attie O."/>
            <person name="Jayaprakash A."/>
            <person name="Shah H."/>
            <person name="Paulsen I.T."/>
            <person name="Morino M."/>
            <person name="Takahashi Y."/>
            <person name="Narumi I."/>
            <person name="Sachidanandam R."/>
            <person name="Satoh K."/>
            <person name="Ito M."/>
            <person name="Krulwich T.A."/>
        </authorList>
    </citation>
    <scope>NUCLEOTIDE SEQUENCE [LARGE SCALE GENOMIC DNA]</scope>
    <source>
        <strain evidence="10 12">AV1934</strain>
    </source>
</reference>
<keyword evidence="2" id="KW-0645">Protease</keyword>
<feature type="signal peptide" evidence="8">
    <location>
        <begin position="1"/>
        <end position="29"/>
    </location>
</feature>
<dbReference type="InterPro" id="IPR000064">
    <property type="entry name" value="NLP_P60_dom"/>
</dbReference>
<feature type="coiled-coil region" evidence="6">
    <location>
        <begin position="163"/>
        <end position="232"/>
    </location>
</feature>
<dbReference type="STRING" id="1218173.BALCAV_0209935"/>
<feature type="compositionally biased region" description="Low complexity" evidence="7">
    <location>
        <begin position="261"/>
        <end position="286"/>
    </location>
</feature>
<reference evidence="11 13" key="2">
    <citation type="submission" date="2014-01" db="EMBL/GenBank/DDBJ databases">
        <title>Draft genome sequencing of Bacillus alcalophilus CGMCC 1.3604.</title>
        <authorList>
            <person name="Yang J."/>
            <person name="Diao L."/>
            <person name="Yang S."/>
        </authorList>
    </citation>
    <scope>NUCLEOTIDE SEQUENCE [LARGE SCALE GENOMIC DNA]</scope>
    <source>
        <strain evidence="11 13">CGMCC 1.3604</strain>
    </source>
</reference>
<keyword evidence="4" id="KW-0378">Hydrolase</keyword>
<evidence type="ECO:0000256" key="3">
    <source>
        <dbReference type="ARBA" id="ARBA00022729"/>
    </source>
</evidence>
<dbReference type="SUPFAM" id="SSF54001">
    <property type="entry name" value="Cysteine proteinases"/>
    <property type="match status" value="1"/>
</dbReference>
<keyword evidence="5" id="KW-0788">Thiol protease</keyword>
<dbReference type="eggNOG" id="COG0791">
    <property type="taxonomic scope" value="Bacteria"/>
</dbReference>
<dbReference type="eggNOG" id="COG3883">
    <property type="taxonomic scope" value="Bacteria"/>
</dbReference>
<dbReference type="GO" id="GO:0008234">
    <property type="term" value="F:cysteine-type peptidase activity"/>
    <property type="evidence" value="ECO:0007669"/>
    <property type="project" value="UniProtKB-KW"/>
</dbReference>
<comment type="caution">
    <text evidence="10">The sequence shown here is derived from an EMBL/GenBank/DDBJ whole genome shotgun (WGS) entry which is preliminary data.</text>
</comment>
<dbReference type="Pfam" id="PF24568">
    <property type="entry name" value="CC_PcsB"/>
    <property type="match status" value="1"/>
</dbReference>
<feature type="chain" id="PRO_5038207426" description="NlpC/P60 domain-containing protein" evidence="8">
    <location>
        <begin position="30"/>
        <end position="416"/>
    </location>
</feature>
<evidence type="ECO:0000256" key="1">
    <source>
        <dbReference type="ARBA" id="ARBA00007074"/>
    </source>
</evidence>
<dbReference type="PROSITE" id="PS51935">
    <property type="entry name" value="NLPC_P60"/>
    <property type="match status" value="1"/>
</dbReference>